<dbReference type="EMBL" id="LWMS01000031">
    <property type="protein sequence ID" value="PWL08065.1"/>
    <property type="molecule type" value="Genomic_DNA"/>
</dbReference>
<comment type="caution">
    <text evidence="1">The sequence shown here is derived from an EMBL/GenBank/DDBJ whole genome shotgun (WGS) entry which is preliminary data.</text>
</comment>
<gene>
    <name evidence="2" type="primary">xkdG</name>
    <name evidence="1" type="ORF">ASJ82_08010</name>
    <name evidence="2" type="ORF">MSCUN_09960</name>
</gene>
<dbReference type="EMBL" id="LMVN01000011">
    <property type="protein sequence ID" value="PAV07610.1"/>
    <property type="molecule type" value="Genomic_DNA"/>
</dbReference>
<evidence type="ECO:0000313" key="1">
    <source>
        <dbReference type="EMBL" id="PAV07610.1"/>
    </source>
</evidence>
<reference evidence="2 4" key="1">
    <citation type="submission" date="2016-04" db="EMBL/GenBank/DDBJ databases">
        <title>Genome sequence of Methanosphaera cuniculi DSM 4103.</title>
        <authorList>
            <person name="Poehlein A."/>
            <person name="Seedorf H."/>
            <person name="Daniel R."/>
        </authorList>
    </citation>
    <scope>NUCLEOTIDE SEQUENCE [LARGE SCALE GENOMIC DNA]</scope>
    <source>
        <strain evidence="2 4">DSM 4103</strain>
    </source>
</reference>
<dbReference type="OrthoDB" id="78062at2157"/>
<dbReference type="Proteomes" id="UP000217528">
    <property type="component" value="Unassembled WGS sequence"/>
</dbReference>
<evidence type="ECO:0000313" key="2">
    <source>
        <dbReference type="EMBL" id="PWL08065.1"/>
    </source>
</evidence>
<accession>A0A2A2HE59</accession>
<keyword evidence="3" id="KW-1185">Reference proteome</keyword>
<proteinExistence type="predicted"/>
<sequence length="324" mass="36450">MNNLEALDNITQTSNKDSWEKMVTGKALLNPEQQTTFLREFQVADPALTMARMVYMQNPSRETSLFKINGRVSQAGYVNGDLSQHKTQANLTGADLDFTGQVINTTKIKAKVSLTDDELEENIERQTLQQTVLSEMGYKMGLDNAYWNFFGDTTIKATTDSLLCAGDGWIKRATNKIKSKGLDSSKGAFDVDNGVDSIFDAMKNTLPSEFKNTQQLVCFVPYEVEDAYRNYVIKRETPLGDSTLPTWNGLTYKNIPIIHSPALDDTDAQSIDNTATCLLSSTTNLEYNIFKDITVELDRDAPNERNDFIFRYKALPAYKETMEL</sequence>
<reference evidence="1 3" key="2">
    <citation type="journal article" date="2017" name="BMC Genomics">
        <title>Genomic analysis of methanogenic archaea reveals a shift towards energy conservation.</title>
        <authorList>
            <person name="Gilmore S.P."/>
            <person name="Henske J.K."/>
            <person name="Sexton J.A."/>
            <person name="Solomon K.V."/>
            <person name="Seppala S."/>
            <person name="Yoo J.I."/>
            <person name="Huyett L.M."/>
            <person name="Pressman A."/>
            <person name="Cogan J.Z."/>
            <person name="Kivenson V."/>
            <person name="Peng X."/>
            <person name="Tan Y."/>
            <person name="Valentine D.L."/>
            <person name="O'Malley M.A."/>
        </authorList>
    </citation>
    <scope>NUCLEOTIDE SEQUENCE [LARGE SCALE GENOMIC DNA]</scope>
    <source>
        <strain evidence="1 3">1R-7</strain>
    </source>
</reference>
<evidence type="ECO:0000313" key="3">
    <source>
        <dbReference type="Proteomes" id="UP000217528"/>
    </source>
</evidence>
<protein>
    <submittedName>
        <fullName evidence="2">Phage-like element PBSX protein XkdG</fullName>
    </submittedName>
</protein>
<dbReference type="RefSeq" id="WP_095608496.1">
    <property type="nucleotide sequence ID" value="NZ_LMVN01000011.1"/>
</dbReference>
<name>A0A2A2HE59_9EURY</name>
<dbReference type="Proteomes" id="UP000246004">
    <property type="component" value="Unassembled WGS sequence"/>
</dbReference>
<organism evidence="1 3">
    <name type="scientific">Methanosphaera cuniculi</name>
    <dbReference type="NCBI Taxonomy" id="1077256"/>
    <lineage>
        <taxon>Archaea</taxon>
        <taxon>Methanobacteriati</taxon>
        <taxon>Methanobacteriota</taxon>
        <taxon>Methanomada group</taxon>
        <taxon>Methanobacteria</taxon>
        <taxon>Methanobacteriales</taxon>
        <taxon>Methanobacteriaceae</taxon>
        <taxon>Methanosphaera</taxon>
    </lineage>
</organism>
<evidence type="ECO:0000313" key="4">
    <source>
        <dbReference type="Proteomes" id="UP000246004"/>
    </source>
</evidence>
<dbReference type="AlphaFoldDB" id="A0A2A2HE59"/>